<comment type="caution">
    <text evidence="2">The sequence shown here is derived from an EMBL/GenBank/DDBJ whole genome shotgun (WGS) entry which is preliminary data.</text>
</comment>
<name>A0A392SF32_9FABA</name>
<protein>
    <recommendedName>
        <fullName evidence="4">Gag-pol polyprotein</fullName>
    </recommendedName>
</protein>
<feature type="non-terminal residue" evidence="2">
    <location>
        <position position="1"/>
    </location>
</feature>
<dbReference type="EMBL" id="LXQA010366594">
    <property type="protein sequence ID" value="MCI47052.1"/>
    <property type="molecule type" value="Genomic_DNA"/>
</dbReference>
<proteinExistence type="predicted"/>
<dbReference type="PANTHER" id="PTHR32108">
    <property type="entry name" value="DNA-DIRECTED RNA POLYMERASE SUBUNIT ALPHA"/>
    <property type="match status" value="1"/>
</dbReference>
<feature type="region of interest" description="Disordered" evidence="1">
    <location>
        <begin position="57"/>
        <end position="77"/>
    </location>
</feature>
<evidence type="ECO:0000256" key="1">
    <source>
        <dbReference type="SAM" id="MobiDB-lite"/>
    </source>
</evidence>
<organism evidence="2 3">
    <name type="scientific">Trifolium medium</name>
    <dbReference type="NCBI Taxonomy" id="97028"/>
    <lineage>
        <taxon>Eukaryota</taxon>
        <taxon>Viridiplantae</taxon>
        <taxon>Streptophyta</taxon>
        <taxon>Embryophyta</taxon>
        <taxon>Tracheophyta</taxon>
        <taxon>Spermatophyta</taxon>
        <taxon>Magnoliopsida</taxon>
        <taxon>eudicotyledons</taxon>
        <taxon>Gunneridae</taxon>
        <taxon>Pentapetalae</taxon>
        <taxon>rosids</taxon>
        <taxon>fabids</taxon>
        <taxon>Fabales</taxon>
        <taxon>Fabaceae</taxon>
        <taxon>Papilionoideae</taxon>
        <taxon>50 kb inversion clade</taxon>
        <taxon>NPAAA clade</taxon>
        <taxon>Hologalegina</taxon>
        <taxon>IRL clade</taxon>
        <taxon>Trifolieae</taxon>
        <taxon>Trifolium</taxon>
    </lineage>
</organism>
<sequence length="77" mass="8481">TLKALKPMTAPFSAWYDTKAKCEFHAGTEGHSTDNCKAFKKKVQELIDRKFLTFKEGKPNVKDSPLPGHAGSSTKAI</sequence>
<dbReference type="AlphaFoldDB" id="A0A392SF32"/>
<keyword evidence="3" id="KW-1185">Reference proteome</keyword>
<evidence type="ECO:0008006" key="4">
    <source>
        <dbReference type="Google" id="ProtNLM"/>
    </source>
</evidence>
<reference evidence="2 3" key="1">
    <citation type="journal article" date="2018" name="Front. Plant Sci.">
        <title>Red Clover (Trifolium pratense) and Zigzag Clover (T. medium) - A Picture of Genomic Similarities and Differences.</title>
        <authorList>
            <person name="Dluhosova J."/>
            <person name="Istvanek J."/>
            <person name="Nedelnik J."/>
            <person name="Repkova J."/>
        </authorList>
    </citation>
    <scope>NUCLEOTIDE SEQUENCE [LARGE SCALE GENOMIC DNA]</scope>
    <source>
        <strain evidence="3">cv. 10/8</strain>
        <tissue evidence="2">Leaf</tissue>
    </source>
</reference>
<dbReference type="Proteomes" id="UP000265520">
    <property type="component" value="Unassembled WGS sequence"/>
</dbReference>
<accession>A0A392SF32</accession>
<evidence type="ECO:0000313" key="3">
    <source>
        <dbReference type="Proteomes" id="UP000265520"/>
    </source>
</evidence>
<evidence type="ECO:0000313" key="2">
    <source>
        <dbReference type="EMBL" id="MCI47052.1"/>
    </source>
</evidence>